<evidence type="ECO:0000313" key="6">
    <source>
        <dbReference type="Proteomes" id="UP000504629"/>
    </source>
</evidence>
<keyword evidence="6" id="KW-1185">Reference proteome</keyword>
<dbReference type="PROSITE" id="PS00134">
    <property type="entry name" value="TRYPSIN_HIS"/>
    <property type="match status" value="1"/>
</dbReference>
<dbReference type="Gene3D" id="2.40.10.10">
    <property type="entry name" value="Trypsin-like serine proteases"/>
    <property type="match status" value="2"/>
</dbReference>
<dbReference type="GO" id="GO:0006508">
    <property type="term" value="P:proteolysis"/>
    <property type="evidence" value="ECO:0007669"/>
    <property type="project" value="InterPro"/>
</dbReference>
<proteinExistence type="inferred from homology"/>
<dbReference type="InterPro" id="IPR001254">
    <property type="entry name" value="Trypsin_dom"/>
</dbReference>
<dbReference type="FunFam" id="2.40.10.10:FF:000028">
    <property type="entry name" value="Serine protease easter"/>
    <property type="match status" value="1"/>
</dbReference>
<dbReference type="Pfam" id="PF00089">
    <property type="entry name" value="Trypsin"/>
    <property type="match status" value="1"/>
</dbReference>
<keyword evidence="2" id="KW-1015">Disulfide bond</keyword>
<evidence type="ECO:0000256" key="1">
    <source>
        <dbReference type="ARBA" id="ARBA00022729"/>
    </source>
</evidence>
<keyword evidence="1" id="KW-0732">Signal</keyword>
<feature type="domain" description="Peptidase S1" evidence="5">
    <location>
        <begin position="24"/>
        <end position="269"/>
    </location>
</feature>
<dbReference type="OrthoDB" id="10012881at2759"/>
<dbReference type="SUPFAM" id="SSF50494">
    <property type="entry name" value="Trypsin-like serine proteases"/>
    <property type="match status" value="1"/>
</dbReference>
<dbReference type="Proteomes" id="UP000504629">
    <property type="component" value="Unplaced"/>
</dbReference>
<accession>A0A6J2JM02</accession>
<sequence length="270" mass="30066">MYSIKLYLCIAATCVFVFLEFPKFKGNEHRCGIEASGNLIHHNPWLVYLEYYVGDHQKEYRCSGTLISPRHVVTAAHCVRKIKFTRLAARLGDYDVSTEKDCVTGLCSDLTLSIQVSEIIVHPDYDGKEGDIAILKLDTDAPYTDFIRPICLPSNPIKGNVTLYATGWGEIPTIGMYSNIKKILPLPNWSLEQCHRVFENLPDKVLCAGGEEGVDTCRGDSGGTLALVKERVEFVGVTSTGCQRCGTKGFPAVYVSVYDYIDWISLVTKH</sequence>
<dbReference type="InterPro" id="IPR051487">
    <property type="entry name" value="Ser/Thr_Proteases_Immune/Dev"/>
</dbReference>
<dbReference type="KEGG" id="bman:114243399"/>
<dbReference type="SMART" id="SM00020">
    <property type="entry name" value="Tryp_SPc"/>
    <property type="match status" value="1"/>
</dbReference>
<name>A0A6J2JM02_BOMMA</name>
<dbReference type="InterPro" id="IPR043504">
    <property type="entry name" value="Peptidase_S1_PA_chymotrypsin"/>
</dbReference>
<protein>
    <submittedName>
        <fullName evidence="7">CLIP domain-containing serine protease 2-like</fullName>
    </submittedName>
</protein>
<comment type="similarity">
    <text evidence="4">Belongs to the peptidase S1 family. CLIP subfamily.</text>
</comment>
<keyword evidence="3" id="KW-0325">Glycoprotein</keyword>
<dbReference type="RefSeq" id="XP_028030681.1">
    <property type="nucleotide sequence ID" value="XM_028174880.1"/>
</dbReference>
<dbReference type="AlphaFoldDB" id="A0A6J2JM02"/>
<dbReference type="PROSITE" id="PS50240">
    <property type="entry name" value="TRYPSIN_DOM"/>
    <property type="match status" value="1"/>
</dbReference>
<dbReference type="GeneID" id="114243399"/>
<reference evidence="7" key="1">
    <citation type="submission" date="2025-08" db="UniProtKB">
        <authorList>
            <consortium name="RefSeq"/>
        </authorList>
    </citation>
    <scope>IDENTIFICATION</scope>
    <source>
        <tissue evidence="7">Silk gland</tissue>
    </source>
</reference>
<dbReference type="InterPro" id="IPR018114">
    <property type="entry name" value="TRYPSIN_HIS"/>
</dbReference>
<dbReference type="InterPro" id="IPR001314">
    <property type="entry name" value="Peptidase_S1A"/>
</dbReference>
<dbReference type="PANTHER" id="PTHR24256">
    <property type="entry name" value="TRYPTASE-RELATED"/>
    <property type="match status" value="1"/>
</dbReference>
<evidence type="ECO:0000256" key="2">
    <source>
        <dbReference type="ARBA" id="ARBA00023157"/>
    </source>
</evidence>
<evidence type="ECO:0000256" key="3">
    <source>
        <dbReference type="ARBA" id="ARBA00023180"/>
    </source>
</evidence>
<dbReference type="GO" id="GO:0004252">
    <property type="term" value="F:serine-type endopeptidase activity"/>
    <property type="evidence" value="ECO:0007669"/>
    <property type="project" value="InterPro"/>
</dbReference>
<organism evidence="6 7">
    <name type="scientific">Bombyx mandarina</name>
    <name type="common">Wild silk moth</name>
    <name type="synonym">Wild silkworm</name>
    <dbReference type="NCBI Taxonomy" id="7092"/>
    <lineage>
        <taxon>Eukaryota</taxon>
        <taxon>Metazoa</taxon>
        <taxon>Ecdysozoa</taxon>
        <taxon>Arthropoda</taxon>
        <taxon>Hexapoda</taxon>
        <taxon>Insecta</taxon>
        <taxon>Pterygota</taxon>
        <taxon>Neoptera</taxon>
        <taxon>Endopterygota</taxon>
        <taxon>Lepidoptera</taxon>
        <taxon>Glossata</taxon>
        <taxon>Ditrysia</taxon>
        <taxon>Bombycoidea</taxon>
        <taxon>Bombycidae</taxon>
        <taxon>Bombycinae</taxon>
        <taxon>Bombyx</taxon>
    </lineage>
</organism>
<dbReference type="InterPro" id="IPR009003">
    <property type="entry name" value="Peptidase_S1_PA"/>
</dbReference>
<dbReference type="PRINTS" id="PR00722">
    <property type="entry name" value="CHYMOTRYPSIN"/>
</dbReference>
<evidence type="ECO:0000256" key="4">
    <source>
        <dbReference type="ARBA" id="ARBA00024195"/>
    </source>
</evidence>
<gene>
    <name evidence="7" type="primary">LOC114243399</name>
</gene>
<dbReference type="CDD" id="cd00190">
    <property type="entry name" value="Tryp_SPc"/>
    <property type="match status" value="1"/>
</dbReference>
<evidence type="ECO:0000313" key="7">
    <source>
        <dbReference type="RefSeq" id="XP_028030681.1"/>
    </source>
</evidence>
<evidence type="ECO:0000259" key="5">
    <source>
        <dbReference type="PROSITE" id="PS50240"/>
    </source>
</evidence>